<dbReference type="Gene3D" id="1.10.10.1540">
    <property type="entry name" value="Costar domain"/>
    <property type="match status" value="1"/>
</dbReference>
<feature type="compositionally biased region" description="Low complexity" evidence="8">
    <location>
        <begin position="766"/>
        <end position="780"/>
    </location>
</feature>
<dbReference type="Gene3D" id="1.10.246.130">
    <property type="match status" value="1"/>
</dbReference>
<evidence type="ECO:0000256" key="4">
    <source>
        <dbReference type="ARBA" id="ARBA00023180"/>
    </source>
</evidence>
<feature type="domain" description="Costars" evidence="10">
    <location>
        <begin position="862"/>
        <end position="943"/>
    </location>
</feature>
<feature type="binding site" evidence="7">
    <location>
        <position position="187"/>
    </location>
    <ligand>
        <name>L-glutamate</name>
        <dbReference type="ChEBI" id="CHEBI:29985"/>
    </ligand>
</feature>
<accession>A0A183BVG1</accession>
<evidence type="ECO:0000259" key="10">
    <source>
        <dbReference type="SMART" id="SM01283"/>
    </source>
</evidence>
<feature type="binding site" evidence="7">
    <location>
        <position position="551"/>
    </location>
    <ligand>
        <name>L-glutamate</name>
        <dbReference type="ChEBI" id="CHEBI:29985"/>
    </ligand>
</feature>
<dbReference type="InterPro" id="IPR000101">
    <property type="entry name" value="GGT_peptidase"/>
</dbReference>
<dbReference type="GO" id="GO:0005886">
    <property type="term" value="C:plasma membrane"/>
    <property type="evidence" value="ECO:0007669"/>
    <property type="project" value="TreeGrafter"/>
</dbReference>
<dbReference type="PRINTS" id="PR01210">
    <property type="entry name" value="GGTRANSPTASE"/>
</dbReference>
<keyword evidence="1" id="KW-0645">Protease</keyword>
<evidence type="ECO:0000256" key="9">
    <source>
        <dbReference type="SAM" id="Phobius"/>
    </source>
</evidence>
<dbReference type="PANTHER" id="PTHR11686:SF69">
    <property type="entry name" value="GAMMA-GLUTAMYLTRANSPEPTIDASE 1"/>
    <property type="match status" value="1"/>
</dbReference>
<keyword evidence="9" id="KW-0472">Membrane</keyword>
<keyword evidence="9" id="KW-0812">Transmembrane</keyword>
<dbReference type="FunFam" id="1.10.246.130:FF:000005">
    <property type="entry name" value="Gamma-glutamyltranspeptidase 1, putative"/>
    <property type="match status" value="1"/>
</dbReference>
<dbReference type="AlphaFoldDB" id="A0A183BVG1"/>
<dbReference type="FunFam" id="3.60.20.40:FF:000006">
    <property type="entry name" value="Protein CBG05566"/>
    <property type="match status" value="1"/>
</dbReference>
<dbReference type="PANTHER" id="PTHR11686">
    <property type="entry name" value="GAMMA GLUTAMYL TRANSPEPTIDASE"/>
    <property type="match status" value="1"/>
</dbReference>
<keyword evidence="9" id="KW-1133">Transmembrane helix</keyword>
<keyword evidence="3" id="KW-0378">Hydrolase</keyword>
<keyword evidence="5" id="KW-0012">Acyltransferase</keyword>
<name>A0A183BVG1_GLOPA</name>
<organism evidence="11 12">
    <name type="scientific">Globodera pallida</name>
    <name type="common">Potato cyst nematode worm</name>
    <name type="synonym">Heterodera pallida</name>
    <dbReference type="NCBI Taxonomy" id="36090"/>
    <lineage>
        <taxon>Eukaryota</taxon>
        <taxon>Metazoa</taxon>
        <taxon>Ecdysozoa</taxon>
        <taxon>Nematoda</taxon>
        <taxon>Chromadorea</taxon>
        <taxon>Rhabditida</taxon>
        <taxon>Tylenchina</taxon>
        <taxon>Tylenchomorpha</taxon>
        <taxon>Tylenchoidea</taxon>
        <taxon>Heteroderidae</taxon>
        <taxon>Heteroderinae</taxon>
        <taxon>Globodera</taxon>
    </lineage>
</organism>
<dbReference type="WBParaSite" id="GPLIN_000459900">
    <property type="protein sequence ID" value="GPLIN_000459900"/>
    <property type="gene ID" value="GPLIN_000459900"/>
</dbReference>
<dbReference type="Proteomes" id="UP000050741">
    <property type="component" value="Unassembled WGS sequence"/>
</dbReference>
<dbReference type="Pfam" id="PF14705">
    <property type="entry name" value="Costars"/>
    <property type="match status" value="1"/>
</dbReference>
<evidence type="ECO:0000313" key="12">
    <source>
        <dbReference type="WBParaSite" id="GPLIN_000459900"/>
    </source>
</evidence>
<feature type="binding site" evidence="7">
    <location>
        <position position="600"/>
    </location>
    <ligand>
        <name>L-glutamate</name>
        <dbReference type="ChEBI" id="CHEBI:29985"/>
    </ligand>
</feature>
<sequence length="958" mass="105240">MGRQKGAAKRPAAAIAGGGRRMSSIGLLEMDVDDSAPLLENGGENSAAANRVNALLQRLNFSNGKNAIVVTAVGIGCILTLSFTTILFAVLYFNANAAKVETKLPKWSPPSHSLLGEYSSAAVAADNELCSEIGRDVLLQGGNAVDAAVATTFCIGVMDTQSSGLGGGHFMTIFNATTRKCHVVDAREVAPAAATENMYKDRWNKSKFGWEAVGVPGELHGLWTEYSHFGGQVSWESLVRPTIRLMEEGWEAVGVPGELHGLWTEYSHFGGQVSWESLVRPTIRLMEEGYPTSHALAHSLEQFKDQVLNETTMRKHFINPETGHLYKLGEQIKTRQNFIETLKGLAMAKDPAEFFYRSNLTRKMVDEFRQNGGIMTMDDFANYRAIVRPDAEVIYTQLEDGRTICGPPPPSGAAVAQAILSILDPIVFNTSIFAGNVDFLHRFIEASKFSYAARSSMGDLAFVKNATELARNITSKWWAQMVRSKISWGTHPDAYYGGGYQAIPNDHGTTHISVVDKHGNAVSITSTINLILGSVVMSEASGVLWNDQMDDFSSPGHPNYFGFPPSPTNFIRPGKRPMSSASPLIIFNDKEVMTIGAAGGSTIISGVAGAALHALKLHDNVKKAIDFPRMHNQLKPNVTEVETNMPKVYVDALKERGHTFKSVNTITVVTAVQKFANGTVFANSDWRKGTENGGAKVCKRDGVREQRLAQGHRNPVGTEDVVQKGGELMMMAERRKKSEQEKMIANGTEMIGKRVPGQVSKMNTLNGVKNNSKDGNNNSSRDNEAEATKPQQQHQLLDSASAENVRLALDKMRKKEEASLRERSSDVYSKDFVPKKYAKNSAEYGRPPPGSLTEMRANKASRHIAREMLHLCVAIEENGHRRKGRNGANGRMVISFGNLFNIYQSISDKVVGLLLRARKHGMVDFEGEMLFQRRDEATLITLLLSHEQIQQALREIPK</sequence>
<evidence type="ECO:0000256" key="6">
    <source>
        <dbReference type="PIRSR" id="PIRSR600101-1"/>
    </source>
</evidence>
<dbReference type="InterPro" id="IPR027817">
    <property type="entry name" value="Costars_dom"/>
</dbReference>
<evidence type="ECO:0000256" key="1">
    <source>
        <dbReference type="ARBA" id="ARBA00022670"/>
    </source>
</evidence>
<feature type="binding site" evidence="7">
    <location>
        <begin position="527"/>
        <end position="529"/>
    </location>
    <ligand>
        <name>L-glutamate</name>
        <dbReference type="ChEBI" id="CHEBI:29985"/>
    </ligand>
</feature>
<dbReference type="SMART" id="SM01283">
    <property type="entry name" value="Costars"/>
    <property type="match status" value="1"/>
</dbReference>
<dbReference type="InterPro" id="IPR043138">
    <property type="entry name" value="GGT_lsub"/>
</dbReference>
<protein>
    <submittedName>
        <fullName evidence="12">Costars domain-containing protein</fullName>
    </submittedName>
</protein>
<feature type="binding site" evidence="7">
    <location>
        <begin position="579"/>
        <end position="580"/>
    </location>
    <ligand>
        <name>L-glutamate</name>
        <dbReference type="ChEBI" id="CHEBI:29985"/>
    </ligand>
</feature>
<dbReference type="GO" id="GO:0016746">
    <property type="term" value="F:acyltransferase activity"/>
    <property type="evidence" value="ECO:0007669"/>
    <property type="project" value="UniProtKB-KW"/>
</dbReference>
<dbReference type="InterPro" id="IPR043137">
    <property type="entry name" value="GGT_ssub_C"/>
</dbReference>
<evidence type="ECO:0000256" key="7">
    <source>
        <dbReference type="PIRSR" id="PIRSR600101-2"/>
    </source>
</evidence>
<keyword evidence="4" id="KW-0325">Glycoprotein</keyword>
<reference evidence="11" key="1">
    <citation type="submission" date="2013-12" db="EMBL/GenBank/DDBJ databases">
        <authorList>
            <person name="Aslett M."/>
        </authorList>
    </citation>
    <scope>NUCLEOTIDE SEQUENCE [LARGE SCALE GENOMIC DNA]</scope>
    <source>
        <strain evidence="11">Lindley</strain>
    </source>
</reference>
<dbReference type="GO" id="GO:0036374">
    <property type="term" value="F:glutathione hydrolase activity"/>
    <property type="evidence" value="ECO:0007669"/>
    <property type="project" value="InterPro"/>
</dbReference>
<proteinExistence type="predicted"/>
<dbReference type="GO" id="GO:0006508">
    <property type="term" value="P:proteolysis"/>
    <property type="evidence" value="ECO:0007669"/>
    <property type="project" value="UniProtKB-KW"/>
</dbReference>
<dbReference type="Pfam" id="PF01019">
    <property type="entry name" value="G_glu_transpept"/>
    <property type="match status" value="1"/>
</dbReference>
<feature type="region of interest" description="Disordered" evidence="8">
    <location>
        <begin position="764"/>
        <end position="800"/>
    </location>
</feature>
<evidence type="ECO:0000256" key="8">
    <source>
        <dbReference type="SAM" id="MobiDB-lite"/>
    </source>
</evidence>
<evidence type="ECO:0000313" key="11">
    <source>
        <dbReference type="Proteomes" id="UP000050741"/>
    </source>
</evidence>
<dbReference type="InterPro" id="IPR029055">
    <property type="entry name" value="Ntn_hydrolases_N"/>
</dbReference>
<feature type="active site" description="Nucleophile" evidence="6">
    <location>
        <position position="509"/>
    </location>
</feature>
<dbReference type="Gene3D" id="3.60.20.40">
    <property type="match status" value="1"/>
</dbReference>
<evidence type="ECO:0000256" key="2">
    <source>
        <dbReference type="ARBA" id="ARBA00022679"/>
    </source>
</evidence>
<dbReference type="GO" id="GO:0006751">
    <property type="term" value="P:glutathione catabolic process"/>
    <property type="evidence" value="ECO:0007669"/>
    <property type="project" value="InterPro"/>
</dbReference>
<evidence type="ECO:0000256" key="5">
    <source>
        <dbReference type="ARBA" id="ARBA00023315"/>
    </source>
</evidence>
<feature type="compositionally biased region" description="Polar residues" evidence="8">
    <location>
        <begin position="789"/>
        <end position="800"/>
    </location>
</feature>
<keyword evidence="11" id="KW-1185">Reference proteome</keyword>
<reference evidence="11" key="2">
    <citation type="submission" date="2014-05" db="EMBL/GenBank/DDBJ databases">
        <title>The genome and life-stage specific transcriptomes of Globodera pallida elucidate key aspects of plant parasitism by a cyst nematode.</title>
        <authorList>
            <person name="Cotton J.A."/>
            <person name="Lilley C.J."/>
            <person name="Jones L.M."/>
            <person name="Kikuchi T."/>
            <person name="Reid A.J."/>
            <person name="Thorpe P."/>
            <person name="Tsai I.J."/>
            <person name="Beasley H."/>
            <person name="Blok V."/>
            <person name="Cock P.J.A."/>
            <person name="Van den Akker S.E."/>
            <person name="Holroyd N."/>
            <person name="Hunt M."/>
            <person name="Mantelin S."/>
            <person name="Naghra H."/>
            <person name="Pain A."/>
            <person name="Palomares-Rius J.E."/>
            <person name="Zarowiecki M."/>
            <person name="Berriman M."/>
            <person name="Jones J.T."/>
            <person name="Urwin P.E."/>
        </authorList>
    </citation>
    <scope>NUCLEOTIDE SEQUENCE [LARGE SCALE GENOMIC DNA]</scope>
    <source>
        <strain evidence="11">Lindley</strain>
    </source>
</reference>
<dbReference type="InterPro" id="IPR038095">
    <property type="entry name" value="Costars_sf"/>
</dbReference>
<reference evidence="12" key="3">
    <citation type="submission" date="2016-06" db="UniProtKB">
        <authorList>
            <consortium name="WormBaseParasite"/>
        </authorList>
    </citation>
    <scope>IDENTIFICATION</scope>
</reference>
<evidence type="ECO:0000256" key="3">
    <source>
        <dbReference type="ARBA" id="ARBA00022801"/>
    </source>
</evidence>
<keyword evidence="2" id="KW-0808">Transferase</keyword>
<dbReference type="SUPFAM" id="SSF56235">
    <property type="entry name" value="N-terminal nucleophile aminohydrolases (Ntn hydrolases)"/>
    <property type="match status" value="2"/>
</dbReference>
<feature type="transmembrane region" description="Helical" evidence="9">
    <location>
        <begin position="67"/>
        <end position="93"/>
    </location>
</feature>